<feature type="signal peptide" evidence="4">
    <location>
        <begin position="1"/>
        <end position="27"/>
    </location>
</feature>
<dbReference type="Gene3D" id="3.10.105.10">
    <property type="entry name" value="Dipeptide-binding Protein, Domain 3"/>
    <property type="match status" value="1"/>
</dbReference>
<evidence type="ECO:0000313" key="7">
    <source>
        <dbReference type="Proteomes" id="UP000243605"/>
    </source>
</evidence>
<dbReference type="Gene3D" id="3.40.190.10">
    <property type="entry name" value="Periplasmic binding protein-like II"/>
    <property type="match status" value="2"/>
</dbReference>
<dbReference type="Pfam" id="PF00496">
    <property type="entry name" value="SBP_bac_5"/>
    <property type="match status" value="1"/>
</dbReference>
<feature type="chain" id="PRO_5024853836" evidence="4">
    <location>
        <begin position="28"/>
        <end position="549"/>
    </location>
</feature>
<dbReference type="InterPro" id="IPR030678">
    <property type="entry name" value="Peptide/Ni-bd"/>
</dbReference>
<gene>
    <name evidence="6" type="ORF">SAMN05192557_0998</name>
</gene>
<feature type="domain" description="Solute-binding protein family 5" evidence="5">
    <location>
        <begin position="75"/>
        <end position="466"/>
    </location>
</feature>
<proteinExistence type="inferred from homology"/>
<keyword evidence="2" id="KW-0813">Transport</keyword>
<dbReference type="SUPFAM" id="SSF53850">
    <property type="entry name" value="Periplasmic binding protein-like II"/>
    <property type="match status" value="1"/>
</dbReference>
<dbReference type="GO" id="GO:0043190">
    <property type="term" value="C:ATP-binding cassette (ABC) transporter complex"/>
    <property type="evidence" value="ECO:0007669"/>
    <property type="project" value="InterPro"/>
</dbReference>
<accession>A0A662Z2M4</accession>
<dbReference type="GO" id="GO:0042597">
    <property type="term" value="C:periplasmic space"/>
    <property type="evidence" value="ECO:0007669"/>
    <property type="project" value="UniProtKB-ARBA"/>
</dbReference>
<organism evidence="6 7">
    <name type="scientific">Aliicoccus persicus</name>
    <dbReference type="NCBI Taxonomy" id="930138"/>
    <lineage>
        <taxon>Bacteria</taxon>
        <taxon>Bacillati</taxon>
        <taxon>Bacillota</taxon>
        <taxon>Bacilli</taxon>
        <taxon>Bacillales</taxon>
        <taxon>Staphylococcaceae</taxon>
        <taxon>Aliicoccus</taxon>
    </lineage>
</organism>
<evidence type="ECO:0000256" key="3">
    <source>
        <dbReference type="ARBA" id="ARBA00022729"/>
    </source>
</evidence>
<evidence type="ECO:0000313" key="6">
    <source>
        <dbReference type="EMBL" id="SEV95731.1"/>
    </source>
</evidence>
<evidence type="ECO:0000259" key="5">
    <source>
        <dbReference type="Pfam" id="PF00496"/>
    </source>
</evidence>
<dbReference type="GO" id="GO:1904680">
    <property type="term" value="F:peptide transmembrane transporter activity"/>
    <property type="evidence" value="ECO:0007669"/>
    <property type="project" value="TreeGrafter"/>
</dbReference>
<name>A0A662Z2M4_9STAP</name>
<dbReference type="InterPro" id="IPR000914">
    <property type="entry name" value="SBP_5_dom"/>
</dbReference>
<keyword evidence="7" id="KW-1185">Reference proteome</keyword>
<dbReference type="PIRSF" id="PIRSF002741">
    <property type="entry name" value="MppA"/>
    <property type="match status" value="1"/>
</dbReference>
<dbReference type="OrthoDB" id="9771733at2"/>
<dbReference type="AlphaFoldDB" id="A0A662Z2M4"/>
<evidence type="ECO:0000256" key="2">
    <source>
        <dbReference type="ARBA" id="ARBA00022448"/>
    </source>
</evidence>
<dbReference type="RefSeq" id="WP_091474485.1">
    <property type="nucleotide sequence ID" value="NZ_FOIT01000002.1"/>
</dbReference>
<evidence type="ECO:0000256" key="4">
    <source>
        <dbReference type="SAM" id="SignalP"/>
    </source>
</evidence>
<dbReference type="Proteomes" id="UP000243605">
    <property type="component" value="Unassembled WGS sequence"/>
</dbReference>
<dbReference type="InterPro" id="IPR039424">
    <property type="entry name" value="SBP_5"/>
</dbReference>
<protein>
    <submittedName>
        <fullName evidence="6">Peptide/nickel transport system substrate-binding protein</fullName>
    </submittedName>
</protein>
<evidence type="ECO:0000256" key="1">
    <source>
        <dbReference type="ARBA" id="ARBA00005695"/>
    </source>
</evidence>
<dbReference type="PANTHER" id="PTHR30290">
    <property type="entry name" value="PERIPLASMIC BINDING COMPONENT OF ABC TRANSPORTER"/>
    <property type="match status" value="1"/>
</dbReference>
<keyword evidence="3 4" id="KW-0732">Signal</keyword>
<dbReference type="GO" id="GO:0015833">
    <property type="term" value="P:peptide transport"/>
    <property type="evidence" value="ECO:0007669"/>
    <property type="project" value="TreeGrafter"/>
</dbReference>
<reference evidence="6 7" key="1">
    <citation type="submission" date="2016-10" db="EMBL/GenBank/DDBJ databases">
        <authorList>
            <person name="Varghese N."/>
            <person name="Submissions S."/>
        </authorList>
    </citation>
    <scope>NUCLEOTIDE SEQUENCE [LARGE SCALE GENOMIC DNA]</scope>
    <source>
        <strain evidence="6 7">IBRC-M10081</strain>
    </source>
</reference>
<comment type="similarity">
    <text evidence="1">Belongs to the bacterial solute-binding protein 5 family.</text>
</comment>
<dbReference type="PANTHER" id="PTHR30290:SF9">
    <property type="entry name" value="OLIGOPEPTIDE-BINDING PROTEIN APPA"/>
    <property type="match status" value="1"/>
</dbReference>
<sequence>MKFRFLTLILGGLLLILSQTTTSEVYAQSDSDETITVSLRSDAATLDPHGSNDQPSEIIRHHIFERLLIRDDNNEITGVLAEDWEQVDDVTYQFNLREGVEFHDGTPFNAEVAKENLDRAMDPAVASGKAYLLENVDSVNVVDEYTLEIVTTEVYAPMLSNLAQGVTMMMSQDVIRADYENAFEEAGLDLTIEEYYELREAGGDEYESAVDEFSAFIGQYSERNPIGTGKLQFESRTTGSETVLTRFDDHWDGPVSFGSAVFKVVPEQGARIAELETGSTDIATDIDTTNMTRVEETDGLSLLTSVSPGVLYLGFNTEVEELSDPLVRRAISHAINREEIIEGVFNGVGHVAATPISETMSGYSDANAGNIYDLALAQELLAESEYPDGFDIEVIVNAADNENINTVLYVQEALAELGINLTVNQVEWATFLETTAQGNQEMFIMTWTNSAEESDNAFTAMFHSESIGSAANRFRYNNPDMDELIEAGRAETDSEARAEIYQEAQNLLLEDSPAVFIRHPEYINGVRDEVTGIKLIAMGIPDLFDAVKE</sequence>
<dbReference type="EMBL" id="FOIT01000002">
    <property type="protein sequence ID" value="SEV95731.1"/>
    <property type="molecule type" value="Genomic_DNA"/>
</dbReference>